<dbReference type="InterPro" id="IPR010239">
    <property type="entry name" value="CHP02001"/>
</dbReference>
<proteinExistence type="predicted"/>
<dbReference type="AlphaFoldDB" id="A0A5R8ZH86"/>
<dbReference type="Pfam" id="PF09694">
    <property type="entry name" value="Gcw_chp"/>
    <property type="match status" value="1"/>
</dbReference>
<evidence type="ECO:0008006" key="3">
    <source>
        <dbReference type="Google" id="ProtNLM"/>
    </source>
</evidence>
<dbReference type="EMBL" id="VAUO01000001">
    <property type="protein sequence ID" value="TLP65133.1"/>
    <property type="molecule type" value="Genomic_DNA"/>
</dbReference>
<dbReference type="OrthoDB" id="9793561at2"/>
<name>A0A5R8ZH86_9PSED</name>
<dbReference type="NCBIfam" id="TIGR02001">
    <property type="entry name" value="gcw_chp"/>
    <property type="match status" value="1"/>
</dbReference>
<evidence type="ECO:0000313" key="2">
    <source>
        <dbReference type="Proteomes" id="UP000309819"/>
    </source>
</evidence>
<accession>A0A5R8ZH86</accession>
<sequence>MKHSFKLAAIFLAAVSPWSESNAIELSKDFTLALDAGLYSQYWSRGMSQTQGDPALQGSATLVHSSGLFAGVWSSNVDFGHGSKTRQEIDYYLGYSMQLADDVSLELTYLEYEYPKQADLNYSEYYAKLNAHGFILGGYYSDDLWGDESMLYSFVGYETTLPGDIGLKTRYGQVDYKDPVFVSGNGSTRSKYNEWQVEVNKELLGLKWSLSYADSNLSKVECLNFNGFDDVCSATVIAGVSKSF</sequence>
<organism evidence="1 2">
    <name type="scientific">Pseudomonas mosselii</name>
    <dbReference type="NCBI Taxonomy" id="78327"/>
    <lineage>
        <taxon>Bacteria</taxon>
        <taxon>Pseudomonadati</taxon>
        <taxon>Pseudomonadota</taxon>
        <taxon>Gammaproteobacteria</taxon>
        <taxon>Pseudomonadales</taxon>
        <taxon>Pseudomonadaceae</taxon>
        <taxon>Pseudomonas</taxon>
    </lineage>
</organism>
<comment type="caution">
    <text evidence="1">The sequence shown here is derived from an EMBL/GenBank/DDBJ whole genome shotgun (WGS) entry which is preliminary data.</text>
</comment>
<gene>
    <name evidence="1" type="ORF">FEM01_02840</name>
</gene>
<keyword evidence="2" id="KW-1185">Reference proteome</keyword>
<evidence type="ECO:0000313" key="1">
    <source>
        <dbReference type="EMBL" id="TLP65133.1"/>
    </source>
</evidence>
<protein>
    <recommendedName>
        <fullName evidence="3">Lipoprotein</fullName>
    </recommendedName>
</protein>
<dbReference type="RefSeq" id="WP_138217760.1">
    <property type="nucleotide sequence ID" value="NZ_VAUO01000001.1"/>
</dbReference>
<reference evidence="1 2" key="1">
    <citation type="submission" date="2019-05" db="EMBL/GenBank/DDBJ databases">
        <title>Pseudomonas sp. SC006 isolated from lettuce that can produce HBGAs.</title>
        <authorList>
            <person name="Wang D."/>
            <person name="Liao N."/>
            <person name="Liu D."/>
            <person name="Zhang Z."/>
            <person name="Zou S."/>
        </authorList>
    </citation>
    <scope>NUCLEOTIDE SEQUENCE [LARGE SCALE GENOMIC DNA]</scope>
    <source>
        <strain evidence="1 2">SC006</strain>
    </source>
</reference>
<dbReference type="Proteomes" id="UP000309819">
    <property type="component" value="Unassembled WGS sequence"/>
</dbReference>